<dbReference type="EMBL" id="FQXV01000001">
    <property type="protein sequence ID" value="SHH62421.1"/>
    <property type="molecule type" value="Genomic_DNA"/>
</dbReference>
<dbReference type="OrthoDB" id="2656750at2"/>
<protein>
    <submittedName>
        <fullName evidence="1">Uncharacterized protein</fullName>
    </submittedName>
</protein>
<dbReference type="AlphaFoldDB" id="A0A1M5UHL5"/>
<name>A0A1M5UHL5_9FIRM</name>
<reference evidence="1 2" key="1">
    <citation type="submission" date="2016-11" db="EMBL/GenBank/DDBJ databases">
        <authorList>
            <person name="Jaros S."/>
            <person name="Januszkiewicz K."/>
            <person name="Wedrychowicz H."/>
        </authorList>
    </citation>
    <scope>NUCLEOTIDE SEQUENCE [LARGE SCALE GENOMIC DNA]</scope>
    <source>
        <strain evidence="1 2">DSM 10068</strain>
    </source>
</reference>
<accession>A0A1M5UHL5</accession>
<evidence type="ECO:0000313" key="1">
    <source>
        <dbReference type="EMBL" id="SHH62421.1"/>
    </source>
</evidence>
<keyword evidence="2" id="KW-1185">Reference proteome</keyword>
<proteinExistence type="predicted"/>
<evidence type="ECO:0000313" key="2">
    <source>
        <dbReference type="Proteomes" id="UP000183995"/>
    </source>
</evidence>
<organism evidence="1 2">
    <name type="scientific">Sporobacter termitidis DSM 10068</name>
    <dbReference type="NCBI Taxonomy" id="1123282"/>
    <lineage>
        <taxon>Bacteria</taxon>
        <taxon>Bacillati</taxon>
        <taxon>Bacillota</taxon>
        <taxon>Clostridia</taxon>
        <taxon>Eubacteriales</taxon>
        <taxon>Oscillospiraceae</taxon>
        <taxon>Sporobacter</taxon>
    </lineage>
</organism>
<sequence length="94" mass="10472">MSVRLISYDLKNGTEEDYGELIGAITSLGDYCHPLSSQWLVDTDLSAREIKDILKAKLKAGDHILVSTLTGDYAGRVKESHLKWIRAHQVIFVG</sequence>
<dbReference type="RefSeq" id="WP_073076060.1">
    <property type="nucleotide sequence ID" value="NZ_FQXV01000001.1"/>
</dbReference>
<dbReference type="Proteomes" id="UP000183995">
    <property type="component" value="Unassembled WGS sequence"/>
</dbReference>
<gene>
    <name evidence="1" type="ORF">SAMN02745823_00525</name>
</gene>